<feature type="transmembrane region" description="Helical" evidence="1">
    <location>
        <begin position="89"/>
        <end position="109"/>
    </location>
</feature>
<dbReference type="PANTHER" id="PTHR33876">
    <property type="entry name" value="UNNAMED PRODUCT"/>
    <property type="match status" value="1"/>
</dbReference>
<dbReference type="InterPro" id="IPR052776">
    <property type="entry name" value="Chloro_ReproSupport/MetalTrans"/>
</dbReference>
<feature type="transmembrane region" description="Helical" evidence="1">
    <location>
        <begin position="56"/>
        <end position="77"/>
    </location>
</feature>
<keyword evidence="1" id="KW-0472">Membrane</keyword>
<feature type="transmembrane region" description="Helical" evidence="1">
    <location>
        <begin position="231"/>
        <end position="254"/>
    </location>
</feature>
<feature type="transmembrane region" description="Helical" evidence="1">
    <location>
        <begin position="20"/>
        <end position="44"/>
    </location>
</feature>
<keyword evidence="1" id="KW-0812">Transmembrane</keyword>
<name>A0AAV1TBJ3_9STRA</name>
<accession>A0AAV1TBJ3</accession>
<feature type="transmembrane region" description="Helical" evidence="1">
    <location>
        <begin position="201"/>
        <end position="225"/>
    </location>
</feature>
<dbReference type="AlphaFoldDB" id="A0AAV1TBJ3"/>
<evidence type="ECO:0000256" key="1">
    <source>
        <dbReference type="SAM" id="Phobius"/>
    </source>
</evidence>
<evidence type="ECO:0000313" key="2">
    <source>
        <dbReference type="EMBL" id="CAK7913539.1"/>
    </source>
</evidence>
<dbReference type="EMBL" id="CAKLBY020000039">
    <property type="protein sequence ID" value="CAK7913539.1"/>
    <property type="molecule type" value="Genomic_DNA"/>
</dbReference>
<dbReference type="Proteomes" id="UP001162060">
    <property type="component" value="Unassembled WGS sequence"/>
</dbReference>
<protein>
    <submittedName>
        <fullName evidence="2">Uncharacterized protein</fullName>
    </submittedName>
</protein>
<comment type="caution">
    <text evidence="2">The sequence shown here is derived from an EMBL/GenBank/DDBJ whole genome shotgun (WGS) entry which is preliminary data.</text>
</comment>
<reference evidence="2" key="1">
    <citation type="submission" date="2024-01" db="EMBL/GenBank/DDBJ databases">
        <authorList>
            <person name="Webb A."/>
        </authorList>
    </citation>
    <scope>NUCLEOTIDE SEQUENCE</scope>
    <source>
        <strain evidence="2">Pm1</strain>
    </source>
</reference>
<feature type="transmembrane region" description="Helical" evidence="1">
    <location>
        <begin position="266"/>
        <end position="289"/>
    </location>
</feature>
<evidence type="ECO:0000313" key="3">
    <source>
        <dbReference type="Proteomes" id="UP001162060"/>
    </source>
</evidence>
<keyword evidence="1" id="KW-1133">Transmembrane helix</keyword>
<proteinExistence type="predicted"/>
<dbReference type="PANTHER" id="PTHR33876:SF4">
    <property type="entry name" value="CHLOROPLAST PROTEIN FOR GROWTH AND FERTILITY 2"/>
    <property type="match status" value="1"/>
</dbReference>
<sequence length="300" mass="32226">MTAVSSSLDGATLPSIITTGLLMGLVHVLTGPDHLSALIVLSAGSSWHSCQLGMRWGCGHSTGLILVTACFLALGQHLNVDAFGNDCDFLVGFLMIGLGLWSLRHYLLLRRQLVQFPSHQMVDETMPLQREVQLVHEEEGSENVRDSQQKGRLFYDDLEPSRRNQLVSVDDDRTTVPTTTGCCFGLVKADIKNPRTQKLTAFAYGTAHGLAGTGGVLGVLPAVILNNWTKSSAYLGAFCLSSILTMGGFAALYGEITGRMSRVSDALLVRIGVFSSCVSLCVGVMWVALVMTGTLDKVFG</sequence>
<organism evidence="2 3">
    <name type="scientific">Peronospora matthiolae</name>
    <dbReference type="NCBI Taxonomy" id="2874970"/>
    <lineage>
        <taxon>Eukaryota</taxon>
        <taxon>Sar</taxon>
        <taxon>Stramenopiles</taxon>
        <taxon>Oomycota</taxon>
        <taxon>Peronosporomycetes</taxon>
        <taxon>Peronosporales</taxon>
        <taxon>Peronosporaceae</taxon>
        <taxon>Peronospora</taxon>
    </lineage>
</organism>
<gene>
    <name evidence="2" type="ORF">PM001_LOCUS4780</name>
</gene>